<evidence type="ECO:0000256" key="1">
    <source>
        <dbReference type="SAM" id="SignalP"/>
    </source>
</evidence>
<proteinExistence type="predicted"/>
<evidence type="ECO:0000313" key="3">
    <source>
        <dbReference type="Proteomes" id="UP001075354"/>
    </source>
</evidence>
<keyword evidence="3" id="KW-1185">Reference proteome</keyword>
<sequence>MNCKAILAVALAALVALQLASAHPLAKRSCACGLRGTDVCGSPGCIPAAILRPTRPRAPVGVQRVIVQKYAPTEFNPQNICTCEGGLVSSDTTPAAAPPACSRTARLTAASALPPQQAPNYGYVDSCGDEVAANPCEDIEAPAPVKTYVIPAESSLPAEELIEEVPAPAPQAPVAADAVSLAIAYDLATKAQKNVLEEKLAFGHMQTPQDGRVVIKKRIVPESGLYAVRNQIVELKAPTGFGRSCEDEAEASLLAAQQASCGEEESAYGGSLPSYRDLGFAPVNGECKFVPGSYQPQPQVVQTVEYSVPAPAAKASGPAYGPCDALASIERGRGQTGYDYYSQEGAAAAAAGAEEVSSYAGAGLSYGPAPAAPAPARSHTGRPGCSCGCGY</sequence>
<protein>
    <submittedName>
        <fullName evidence="2">Uncharacterized protein</fullName>
    </submittedName>
</protein>
<comment type="caution">
    <text evidence="2">The sequence shown here is derived from an EMBL/GenBank/DDBJ whole genome shotgun (WGS) entry which is preliminary data.</text>
</comment>
<reference evidence="2" key="1">
    <citation type="submission" date="2022-12" db="EMBL/GenBank/DDBJ databases">
        <title>Chromosome-level genome assembly of the bean flower thrips Megalurothrips usitatus.</title>
        <authorList>
            <person name="Ma L."/>
            <person name="Liu Q."/>
            <person name="Li H."/>
            <person name="Cai W."/>
        </authorList>
    </citation>
    <scope>NUCLEOTIDE SEQUENCE</scope>
    <source>
        <strain evidence="2">Cailab_2022a</strain>
    </source>
</reference>
<feature type="chain" id="PRO_5043731443" evidence="1">
    <location>
        <begin position="23"/>
        <end position="391"/>
    </location>
</feature>
<name>A0AAV7XH83_9NEOP</name>
<gene>
    <name evidence="2" type="ORF">ONE63_010612</name>
</gene>
<organism evidence="2 3">
    <name type="scientific">Megalurothrips usitatus</name>
    <name type="common">bean blossom thrips</name>
    <dbReference type="NCBI Taxonomy" id="439358"/>
    <lineage>
        <taxon>Eukaryota</taxon>
        <taxon>Metazoa</taxon>
        <taxon>Ecdysozoa</taxon>
        <taxon>Arthropoda</taxon>
        <taxon>Hexapoda</taxon>
        <taxon>Insecta</taxon>
        <taxon>Pterygota</taxon>
        <taxon>Neoptera</taxon>
        <taxon>Paraneoptera</taxon>
        <taxon>Thysanoptera</taxon>
        <taxon>Terebrantia</taxon>
        <taxon>Thripoidea</taxon>
        <taxon>Thripidae</taxon>
        <taxon>Megalurothrips</taxon>
    </lineage>
</organism>
<feature type="signal peptide" evidence="1">
    <location>
        <begin position="1"/>
        <end position="22"/>
    </location>
</feature>
<dbReference type="EMBL" id="JAPTSV010000009">
    <property type="protein sequence ID" value="KAJ1524074.1"/>
    <property type="molecule type" value="Genomic_DNA"/>
</dbReference>
<dbReference type="Proteomes" id="UP001075354">
    <property type="component" value="Chromosome 9"/>
</dbReference>
<evidence type="ECO:0000313" key="2">
    <source>
        <dbReference type="EMBL" id="KAJ1524074.1"/>
    </source>
</evidence>
<accession>A0AAV7XH83</accession>
<keyword evidence="1" id="KW-0732">Signal</keyword>
<dbReference type="AlphaFoldDB" id="A0AAV7XH83"/>